<dbReference type="Gene3D" id="1.10.340.70">
    <property type="match status" value="1"/>
</dbReference>
<comment type="similarity">
    <text evidence="9">Belongs to the protein kinase superfamily. Tyr protein kinase family.</text>
</comment>
<dbReference type="InterPro" id="IPR008266">
    <property type="entry name" value="Tyr_kinase_AS"/>
</dbReference>
<name>A0A8B8BY81_CRAVI</name>
<dbReference type="InterPro" id="IPR012337">
    <property type="entry name" value="RNaseH-like_sf"/>
</dbReference>
<evidence type="ECO:0000256" key="7">
    <source>
        <dbReference type="PROSITE-ProRule" id="PRU00191"/>
    </source>
</evidence>
<dbReference type="Gene3D" id="1.10.510.10">
    <property type="entry name" value="Transferase(Phosphotransferase) domain 1"/>
    <property type="match status" value="1"/>
</dbReference>
<feature type="coiled-coil region" evidence="10">
    <location>
        <begin position="8"/>
        <end position="42"/>
    </location>
</feature>
<dbReference type="GO" id="GO:0003676">
    <property type="term" value="F:nucleic acid binding"/>
    <property type="evidence" value="ECO:0007669"/>
    <property type="project" value="InterPro"/>
</dbReference>
<evidence type="ECO:0000256" key="6">
    <source>
        <dbReference type="ARBA" id="ARBA00051245"/>
    </source>
</evidence>
<dbReference type="InterPro" id="IPR017441">
    <property type="entry name" value="Protein_kinase_ATP_BS"/>
</dbReference>
<dbReference type="PANTHER" id="PTHR24418">
    <property type="entry name" value="TYROSINE-PROTEIN KINASE"/>
    <property type="match status" value="1"/>
</dbReference>
<dbReference type="PROSITE" id="PS00107">
    <property type="entry name" value="PROTEIN_KINASE_ATP"/>
    <property type="match status" value="1"/>
</dbReference>
<dbReference type="SMART" id="SM00252">
    <property type="entry name" value="SH2"/>
    <property type="match status" value="1"/>
</dbReference>
<organism evidence="13 14">
    <name type="scientific">Crassostrea virginica</name>
    <name type="common">Eastern oyster</name>
    <dbReference type="NCBI Taxonomy" id="6565"/>
    <lineage>
        <taxon>Eukaryota</taxon>
        <taxon>Metazoa</taxon>
        <taxon>Spiralia</taxon>
        <taxon>Lophotrochozoa</taxon>
        <taxon>Mollusca</taxon>
        <taxon>Bivalvia</taxon>
        <taxon>Autobranchia</taxon>
        <taxon>Pteriomorphia</taxon>
        <taxon>Ostreida</taxon>
        <taxon>Ostreoidea</taxon>
        <taxon>Ostreidae</taxon>
        <taxon>Crassostrea</taxon>
    </lineage>
</organism>
<feature type="domain" description="Protein kinase" evidence="12">
    <location>
        <begin position="400"/>
        <end position="652"/>
    </location>
</feature>
<dbReference type="Gene3D" id="3.30.420.10">
    <property type="entry name" value="Ribonuclease H-like superfamily/Ribonuclease H"/>
    <property type="match status" value="1"/>
</dbReference>
<dbReference type="SMART" id="SM00219">
    <property type="entry name" value="TyrKc"/>
    <property type="match status" value="1"/>
</dbReference>
<dbReference type="PROSITE" id="PS00109">
    <property type="entry name" value="PROTEIN_KINASE_TYR"/>
    <property type="match status" value="1"/>
</dbReference>
<dbReference type="InterPro" id="IPR000719">
    <property type="entry name" value="Prot_kinase_dom"/>
</dbReference>
<evidence type="ECO:0000256" key="2">
    <source>
        <dbReference type="ARBA" id="ARBA00022741"/>
    </source>
</evidence>
<dbReference type="Pfam" id="PF00017">
    <property type="entry name" value="SH2"/>
    <property type="match status" value="1"/>
</dbReference>
<dbReference type="InterPro" id="IPR001245">
    <property type="entry name" value="Ser-Thr/Tyr_kinase_cat_dom"/>
</dbReference>
<dbReference type="PRINTS" id="PR00109">
    <property type="entry name" value="TYRKINASE"/>
</dbReference>
<sequence>MLEKDIEEKRLQVRLRELEVRKQELKSSSTRAEREVKEQKHEVKFLLPKYLNVILREQLVNSSSRDLQVLLKERQPKSADEMIDLAEAYQNAHRGSTNRAQTSSVAKDNKDKFIKRHDLTGGVREVTLVETRSTSEKGRSSTEDIMKQLVVPAKFRRQIPSLGHNIPMAGHLGMKKNRDRIMRHFFWPGIFDDTKKYCRSCPKCKKGTSKTKVNKVPLVQIPRIDEPFQRIAMDMVGPLPRTKRRNQYVLVICDYATRYPEAIPLRSQEAEVVAEAMVEVFSREDELFDEPDSIENEPYFYDSLSKKKTEYILKNKGDFLLRTTDEKDQLVLSLKWNTYHHHDIKQTRKGFKVEDSKTYKTIPQLIDHLHSSQQPLKETRSTCLKKPVYRKDWQLDIDDVKREKRIGEGHFGKVYKGRFNEMDVAVKLCNDTPTEAKTEMFLKEGMILKALNHPHIVRFIGNVVMEGSVMIVMEYASGKLKGSLKSFLQNYPLPETQLTIIALHVARGMKYLEKKGVIHRDLAARNCLIHEINKKLVAKISDFGLSRMIPEYCMSDSSPPIPRRWTAPEERKFSSMSDVWSFGILMWEIFTFCKFHPFPNFSDPVRAIIKGHIMKKPHSAPSDCYDLMKKCWKFNPEDRCTFSEIKKKLKKICKELS</sequence>
<dbReference type="Proteomes" id="UP000694844">
    <property type="component" value="Chromosome 9"/>
</dbReference>
<evidence type="ECO:0000256" key="9">
    <source>
        <dbReference type="RuleBase" id="RU362096"/>
    </source>
</evidence>
<dbReference type="Gene3D" id="1.10.4020.10">
    <property type="entry name" value="DNA breaking-rejoining enzymes"/>
    <property type="match status" value="1"/>
</dbReference>
<evidence type="ECO:0000256" key="10">
    <source>
        <dbReference type="SAM" id="Coils"/>
    </source>
</evidence>
<feature type="binding site" evidence="8">
    <location>
        <position position="427"/>
    </location>
    <ligand>
        <name>ATP</name>
        <dbReference type="ChEBI" id="CHEBI:30616"/>
    </ligand>
</feature>
<dbReference type="Pfam" id="PF17921">
    <property type="entry name" value="Integrase_H2C2"/>
    <property type="match status" value="1"/>
</dbReference>
<dbReference type="SUPFAM" id="SSF47353">
    <property type="entry name" value="Retrovirus capsid dimerization domain-like"/>
    <property type="match status" value="1"/>
</dbReference>
<proteinExistence type="inferred from homology"/>
<protein>
    <recommendedName>
        <fullName evidence="9">Tyrosine-protein kinase</fullName>
        <ecNumber evidence="9">2.7.10.2</ecNumber>
    </recommendedName>
</protein>
<keyword evidence="2 8" id="KW-0547">Nucleotide-binding</keyword>
<evidence type="ECO:0000313" key="14">
    <source>
        <dbReference type="RefSeq" id="XP_022308352.1"/>
    </source>
</evidence>
<evidence type="ECO:0000259" key="12">
    <source>
        <dbReference type="PROSITE" id="PS50011"/>
    </source>
</evidence>
<evidence type="ECO:0000256" key="4">
    <source>
        <dbReference type="ARBA" id="ARBA00022840"/>
    </source>
</evidence>
<keyword evidence="7" id="KW-0727">SH2 domain</keyword>
<keyword evidence="4 8" id="KW-0067">ATP-binding</keyword>
<evidence type="ECO:0000256" key="1">
    <source>
        <dbReference type="ARBA" id="ARBA00022679"/>
    </source>
</evidence>
<dbReference type="EC" id="2.7.10.2" evidence="9"/>
<evidence type="ECO:0000256" key="8">
    <source>
        <dbReference type="PROSITE-ProRule" id="PRU10141"/>
    </source>
</evidence>
<dbReference type="RefSeq" id="XP_022308352.1">
    <property type="nucleotide sequence ID" value="XM_022452644.1"/>
</dbReference>
<keyword evidence="1 9" id="KW-0808">Transferase</keyword>
<dbReference type="InterPro" id="IPR011009">
    <property type="entry name" value="Kinase-like_dom_sf"/>
</dbReference>
<dbReference type="GeneID" id="111114353"/>
<dbReference type="SUPFAM" id="SSF53098">
    <property type="entry name" value="Ribonuclease H-like"/>
    <property type="match status" value="1"/>
</dbReference>
<dbReference type="InterPro" id="IPR036397">
    <property type="entry name" value="RNaseH_sf"/>
</dbReference>
<keyword evidence="10" id="KW-0175">Coiled coil</keyword>
<dbReference type="Pfam" id="PF07714">
    <property type="entry name" value="PK_Tyr_Ser-Thr"/>
    <property type="match status" value="1"/>
</dbReference>
<dbReference type="InterPro" id="IPR038269">
    <property type="entry name" value="SCAN_sf"/>
</dbReference>
<gene>
    <name evidence="14" type="primary">LOC111114353</name>
</gene>
<evidence type="ECO:0000256" key="5">
    <source>
        <dbReference type="ARBA" id="ARBA00023137"/>
    </source>
</evidence>
<dbReference type="InterPro" id="IPR036860">
    <property type="entry name" value="SH2_dom_sf"/>
</dbReference>
<dbReference type="Gene3D" id="3.30.505.10">
    <property type="entry name" value="SH2 domain"/>
    <property type="match status" value="1"/>
</dbReference>
<keyword evidence="5 9" id="KW-0829">Tyrosine-protein kinase</keyword>
<feature type="domain" description="SH2" evidence="11">
    <location>
        <begin position="299"/>
        <end position="388"/>
    </location>
</feature>
<dbReference type="SUPFAM" id="SSF55550">
    <property type="entry name" value="SH2 domain"/>
    <property type="match status" value="1"/>
</dbReference>
<dbReference type="CDD" id="cd00192">
    <property type="entry name" value="PTKc"/>
    <property type="match status" value="1"/>
</dbReference>
<comment type="catalytic activity">
    <reaction evidence="6 9">
        <text>L-tyrosyl-[protein] + ATP = O-phospho-L-tyrosyl-[protein] + ADP + H(+)</text>
        <dbReference type="Rhea" id="RHEA:10596"/>
        <dbReference type="Rhea" id="RHEA-COMP:10136"/>
        <dbReference type="Rhea" id="RHEA-COMP:20101"/>
        <dbReference type="ChEBI" id="CHEBI:15378"/>
        <dbReference type="ChEBI" id="CHEBI:30616"/>
        <dbReference type="ChEBI" id="CHEBI:46858"/>
        <dbReference type="ChEBI" id="CHEBI:61978"/>
        <dbReference type="ChEBI" id="CHEBI:456216"/>
        <dbReference type="EC" id="2.7.10.2"/>
    </reaction>
</comment>
<dbReference type="GO" id="GO:0005524">
    <property type="term" value="F:ATP binding"/>
    <property type="evidence" value="ECO:0007669"/>
    <property type="project" value="UniProtKB-UniRule"/>
</dbReference>
<dbReference type="Gene3D" id="3.30.200.20">
    <property type="entry name" value="Phosphorylase Kinase, domain 1"/>
    <property type="match status" value="1"/>
</dbReference>
<keyword evidence="13" id="KW-1185">Reference proteome</keyword>
<dbReference type="InterPro" id="IPR050198">
    <property type="entry name" value="Non-receptor_tyrosine_kinases"/>
</dbReference>
<dbReference type="InterPro" id="IPR000980">
    <property type="entry name" value="SH2"/>
</dbReference>
<reference evidence="14" key="1">
    <citation type="submission" date="2025-08" db="UniProtKB">
        <authorList>
            <consortium name="RefSeq"/>
        </authorList>
    </citation>
    <scope>IDENTIFICATION</scope>
    <source>
        <tissue evidence="14">Whole sample</tissue>
    </source>
</reference>
<accession>A0A8B8BY81</accession>
<dbReference type="FunFam" id="1.10.340.70:FF:000001">
    <property type="entry name" value="Retrovirus-related Pol polyprotein from transposon gypsy-like Protein"/>
    <property type="match status" value="1"/>
</dbReference>
<dbReference type="SUPFAM" id="SSF56112">
    <property type="entry name" value="Protein kinase-like (PK-like)"/>
    <property type="match status" value="1"/>
</dbReference>
<dbReference type="AlphaFoldDB" id="A0A8B8BY81"/>
<dbReference type="PROSITE" id="PS50001">
    <property type="entry name" value="SH2"/>
    <property type="match status" value="1"/>
</dbReference>
<dbReference type="InterPro" id="IPR020635">
    <property type="entry name" value="Tyr_kinase_cat_dom"/>
</dbReference>
<dbReference type="OrthoDB" id="546826at2759"/>
<dbReference type="GO" id="GO:0004715">
    <property type="term" value="F:non-membrane spanning protein tyrosine kinase activity"/>
    <property type="evidence" value="ECO:0007669"/>
    <property type="project" value="UniProtKB-EC"/>
</dbReference>
<evidence type="ECO:0000256" key="3">
    <source>
        <dbReference type="ARBA" id="ARBA00022777"/>
    </source>
</evidence>
<evidence type="ECO:0000313" key="13">
    <source>
        <dbReference type="Proteomes" id="UP000694844"/>
    </source>
</evidence>
<dbReference type="InterPro" id="IPR041588">
    <property type="entry name" value="Integrase_H2C2"/>
</dbReference>
<dbReference type="KEGG" id="cvn:111114353"/>
<dbReference type="PROSITE" id="PS50011">
    <property type="entry name" value="PROTEIN_KINASE_DOM"/>
    <property type="match status" value="1"/>
</dbReference>
<evidence type="ECO:0000259" key="11">
    <source>
        <dbReference type="PROSITE" id="PS50001"/>
    </source>
</evidence>
<keyword evidence="3 9" id="KW-0418">Kinase</keyword>